<reference evidence="2" key="1">
    <citation type="journal article" date="2007" name="Nature">
        <title>The grapevine genome sequence suggests ancestral hexaploidization in major angiosperm phyla.</title>
        <authorList>
            <consortium name="The French-Italian Public Consortium for Grapevine Genome Characterization."/>
            <person name="Jaillon O."/>
            <person name="Aury J.-M."/>
            <person name="Noel B."/>
            <person name="Policriti A."/>
            <person name="Clepet C."/>
            <person name="Casagrande A."/>
            <person name="Choisne N."/>
            <person name="Aubourg S."/>
            <person name="Vitulo N."/>
            <person name="Jubin C."/>
            <person name="Vezzi A."/>
            <person name="Legeai F."/>
            <person name="Hugueney P."/>
            <person name="Dasilva C."/>
            <person name="Horner D."/>
            <person name="Mica E."/>
            <person name="Jublot D."/>
            <person name="Poulain J."/>
            <person name="Bruyere C."/>
            <person name="Billault A."/>
            <person name="Segurens B."/>
            <person name="Gouyvenoux M."/>
            <person name="Ugarte E."/>
            <person name="Cattonaro F."/>
            <person name="Anthouard V."/>
            <person name="Vico V."/>
            <person name="Del Fabbro C."/>
            <person name="Alaux M."/>
            <person name="Di Gaspero G."/>
            <person name="Dumas V."/>
            <person name="Felice N."/>
            <person name="Paillard S."/>
            <person name="Juman I."/>
            <person name="Moroldo M."/>
            <person name="Scalabrin S."/>
            <person name="Canaguier A."/>
            <person name="Le Clainche I."/>
            <person name="Malacrida G."/>
            <person name="Durand E."/>
            <person name="Pesole G."/>
            <person name="Laucou V."/>
            <person name="Chatelet P."/>
            <person name="Merdinoglu D."/>
            <person name="Delledonne M."/>
            <person name="Pezzotti M."/>
            <person name="Lecharny A."/>
            <person name="Scarpelli C."/>
            <person name="Artiguenave F."/>
            <person name="Pe M.E."/>
            <person name="Valle G."/>
            <person name="Morgante M."/>
            <person name="Caboche M."/>
            <person name="Adam-Blondon A.-F."/>
            <person name="Weissenbach J."/>
            <person name="Quetier F."/>
            <person name="Wincker P."/>
        </authorList>
    </citation>
    <scope>NUCLEOTIDE SEQUENCE [LARGE SCALE GENOMIC DNA]</scope>
    <source>
        <strain evidence="2">cv. Pinot noir / PN40024</strain>
    </source>
</reference>
<accession>F6HYR5</accession>
<gene>
    <name evidence="1" type="ordered locus">VIT_05s0102g00280</name>
</gene>
<sequence>MLGLDYVHGIKVWIEWRLRWGCDRKEVKMAVTLAL</sequence>
<dbReference type="PaxDb" id="29760-VIT_05s0102g00280.t01"/>
<keyword evidence="2" id="KW-1185">Reference proteome</keyword>
<name>F6HYR5_VITVI</name>
<evidence type="ECO:0000313" key="1">
    <source>
        <dbReference type="EMBL" id="CCB59829.1"/>
    </source>
</evidence>
<dbReference type="EMBL" id="FN596500">
    <property type="protein sequence ID" value="CCB59829.1"/>
    <property type="molecule type" value="Genomic_DNA"/>
</dbReference>
<evidence type="ECO:0000313" key="2">
    <source>
        <dbReference type="Proteomes" id="UP000009183"/>
    </source>
</evidence>
<dbReference type="Proteomes" id="UP000009183">
    <property type="component" value="Chromosome 5"/>
</dbReference>
<organism evidence="1 2">
    <name type="scientific">Vitis vinifera</name>
    <name type="common">Grape</name>
    <dbReference type="NCBI Taxonomy" id="29760"/>
    <lineage>
        <taxon>Eukaryota</taxon>
        <taxon>Viridiplantae</taxon>
        <taxon>Streptophyta</taxon>
        <taxon>Embryophyta</taxon>
        <taxon>Tracheophyta</taxon>
        <taxon>Spermatophyta</taxon>
        <taxon>Magnoliopsida</taxon>
        <taxon>eudicotyledons</taxon>
        <taxon>Gunneridae</taxon>
        <taxon>Pentapetalae</taxon>
        <taxon>rosids</taxon>
        <taxon>Vitales</taxon>
        <taxon>Vitaceae</taxon>
        <taxon>Viteae</taxon>
        <taxon>Vitis</taxon>
    </lineage>
</organism>
<dbReference type="HOGENOM" id="CLU_3369482_0_0_1"/>
<dbReference type="STRING" id="29760.F6HYR5"/>
<dbReference type="AlphaFoldDB" id="F6HYR5"/>
<dbReference type="InParanoid" id="F6HYR5"/>
<proteinExistence type="predicted"/>
<protein>
    <submittedName>
        <fullName evidence="1">Uncharacterized protein</fullName>
    </submittedName>
</protein>